<evidence type="ECO:0000259" key="5">
    <source>
        <dbReference type="Pfam" id="PF13193"/>
    </source>
</evidence>
<name>A0A1L8DZ42_9DIPT</name>
<organism evidence="6">
    <name type="scientific">Nyssomyia neivai</name>
    <dbReference type="NCBI Taxonomy" id="330878"/>
    <lineage>
        <taxon>Eukaryota</taxon>
        <taxon>Metazoa</taxon>
        <taxon>Ecdysozoa</taxon>
        <taxon>Arthropoda</taxon>
        <taxon>Hexapoda</taxon>
        <taxon>Insecta</taxon>
        <taxon>Pterygota</taxon>
        <taxon>Neoptera</taxon>
        <taxon>Endopterygota</taxon>
        <taxon>Diptera</taxon>
        <taxon>Nematocera</taxon>
        <taxon>Psychodoidea</taxon>
        <taxon>Psychodidae</taxon>
        <taxon>Nyssomyia</taxon>
    </lineage>
</organism>
<keyword evidence="3" id="KW-0576">Peroxisome</keyword>
<feature type="domain" description="AMP-dependent synthetase/ligase" evidence="4">
    <location>
        <begin position="43"/>
        <end position="401"/>
    </location>
</feature>
<dbReference type="CDD" id="cd05911">
    <property type="entry name" value="Firefly_Luc_like"/>
    <property type="match status" value="1"/>
</dbReference>
<dbReference type="SUPFAM" id="SSF56801">
    <property type="entry name" value="Acetyl-CoA synthetase-like"/>
    <property type="match status" value="1"/>
</dbReference>
<dbReference type="InterPro" id="IPR042099">
    <property type="entry name" value="ANL_N_sf"/>
</dbReference>
<evidence type="ECO:0000256" key="1">
    <source>
        <dbReference type="ARBA" id="ARBA00004275"/>
    </source>
</evidence>
<dbReference type="PROSITE" id="PS00455">
    <property type="entry name" value="AMP_BINDING"/>
    <property type="match status" value="1"/>
</dbReference>
<dbReference type="EMBL" id="GFDF01002351">
    <property type="protein sequence ID" value="JAV11733.1"/>
    <property type="molecule type" value="Transcribed_RNA"/>
</dbReference>
<dbReference type="InterPro" id="IPR000873">
    <property type="entry name" value="AMP-dep_synth/lig_dom"/>
</dbReference>
<dbReference type="Gene3D" id="3.30.300.30">
    <property type="match status" value="1"/>
</dbReference>
<evidence type="ECO:0000256" key="3">
    <source>
        <dbReference type="ARBA" id="ARBA00023140"/>
    </source>
</evidence>
<dbReference type="FunFam" id="3.40.50.12780:FF:000025">
    <property type="entry name" value="luciferin 4-monooxygenase"/>
    <property type="match status" value="1"/>
</dbReference>
<dbReference type="AlphaFoldDB" id="A0A1L8DZ42"/>
<reference evidence="6" key="1">
    <citation type="submission" date="2016-12" db="EMBL/GenBank/DDBJ databases">
        <title>An insight into the sialome and mialome of the sand fly, Nyssomyia neivai.</title>
        <authorList>
            <person name="Sebastian V."/>
            <person name="Goulart T.M."/>
            <person name="Oliveira W."/>
            <person name="Calvo E."/>
            <person name="Oliveira L.F."/>
            <person name="Pinto M.C."/>
            <person name="Rosselino A.M."/>
            <person name="Ribeiro J.M."/>
        </authorList>
    </citation>
    <scope>NUCLEOTIDE SEQUENCE</scope>
</reference>
<dbReference type="InterPro" id="IPR025110">
    <property type="entry name" value="AMP-bd_C"/>
</dbReference>
<dbReference type="PANTHER" id="PTHR24096">
    <property type="entry name" value="LONG-CHAIN-FATTY-ACID--COA LIGASE"/>
    <property type="match status" value="1"/>
</dbReference>
<comment type="subcellular location">
    <subcellularLocation>
        <location evidence="1">Peroxisome</location>
    </subcellularLocation>
</comment>
<dbReference type="Pfam" id="PF13193">
    <property type="entry name" value="AMP-binding_C"/>
    <property type="match status" value="1"/>
</dbReference>
<dbReference type="GO" id="GO:0005777">
    <property type="term" value="C:peroxisome"/>
    <property type="evidence" value="ECO:0007669"/>
    <property type="project" value="UniProtKB-SubCell"/>
</dbReference>
<comment type="similarity">
    <text evidence="2">Belongs to the ATP-dependent AMP-binding enzyme family.</text>
</comment>
<dbReference type="Gene3D" id="3.40.50.12780">
    <property type="entry name" value="N-terminal domain of ligase-like"/>
    <property type="match status" value="1"/>
</dbReference>
<dbReference type="GO" id="GO:0046949">
    <property type="term" value="P:fatty-acyl-CoA biosynthetic process"/>
    <property type="evidence" value="ECO:0007669"/>
    <property type="project" value="TreeGrafter"/>
</dbReference>
<dbReference type="InterPro" id="IPR045851">
    <property type="entry name" value="AMP-bd_C_sf"/>
</dbReference>
<accession>A0A1L8DZ42</accession>
<evidence type="ECO:0000256" key="2">
    <source>
        <dbReference type="ARBA" id="ARBA00006432"/>
    </source>
</evidence>
<dbReference type="InterPro" id="IPR020845">
    <property type="entry name" value="AMP-binding_CS"/>
</dbReference>
<protein>
    <submittedName>
        <fullName evidence="6">Putative acyl-coa synthetase</fullName>
    </submittedName>
</protein>
<proteinExistence type="inferred from homology"/>
<dbReference type="Pfam" id="PF00501">
    <property type="entry name" value="AMP-binding"/>
    <property type="match status" value="1"/>
</dbReference>
<evidence type="ECO:0000313" key="6">
    <source>
        <dbReference type="EMBL" id="JAV11733.1"/>
    </source>
</evidence>
<dbReference type="GO" id="GO:0004467">
    <property type="term" value="F:long-chain fatty acid-CoA ligase activity"/>
    <property type="evidence" value="ECO:0007669"/>
    <property type="project" value="TreeGrafter"/>
</dbReference>
<dbReference type="FunFam" id="3.30.300.30:FF:000007">
    <property type="entry name" value="4-coumarate--CoA ligase 2"/>
    <property type="match status" value="1"/>
</dbReference>
<dbReference type="PANTHER" id="PTHR24096:SF353">
    <property type="entry name" value="GH16244P-RELATED"/>
    <property type="match status" value="1"/>
</dbReference>
<sequence length="549" mass="59656">MFSIGTKFDSASKLWSGSGAASQLFHESVTLGRALLYLLNLNPAKICQISADDGSKRTNGEIYKATLNVAVNLQKRGCSKGDVVGFVCRNSHNLTPAFLAAQFLGAPTNALDIAFSKDEIGHMFKTTKPKFVFCDDDMARTVQKALLEIGSNAMIIVLGQKIENFTHINELLNDKGNQMEIMKLMLHPPEVDKRSCSAIICSSGTTGPAKGVAISHESLQVMFCSPAISFFVQPNDTMFSFSSLYWISGYTTIFMSLFSGMIRIITTKPFTPELLITILKDYNVAIMMSAPAHAAQLVNSPALEKDSLAGLKSYMCGGSLVTKELNDKMRSYVTNGTFNIGYGMTEAGGVSAAIMPSSKASVGTLQGACTAKIIDEDDKQLGVGEVGEICVKTRTQFLGYYGNPKATKETLDRDGWIHTGDLGYFDEDGLLFISGRKKDILKYNNYHVTPSEIEQILETHPGVSQAVVVGIPDQVFTDLPAAVVVRKNGTSVTEDDLAQLIEKNVPDYKKLRGGVYFVNELPMTPSGKIKKIKVKDLAVSLFKASQSNL</sequence>
<feature type="domain" description="AMP-binding enzyme C-terminal" evidence="5">
    <location>
        <begin position="452"/>
        <end position="528"/>
    </location>
</feature>
<evidence type="ECO:0000259" key="4">
    <source>
        <dbReference type="Pfam" id="PF00501"/>
    </source>
</evidence>